<evidence type="ECO:0000256" key="9">
    <source>
        <dbReference type="RuleBase" id="RU363036"/>
    </source>
</evidence>
<dbReference type="InterPro" id="IPR014729">
    <property type="entry name" value="Rossmann-like_a/b/a_fold"/>
</dbReference>
<reference evidence="10 11" key="1">
    <citation type="submission" date="2024-04" db="EMBL/GenBank/DDBJ databases">
        <title>Tritrichomonas musculus Genome.</title>
        <authorList>
            <person name="Alves-Ferreira E."/>
            <person name="Grigg M."/>
            <person name="Lorenzi H."/>
            <person name="Galac M."/>
        </authorList>
    </citation>
    <scope>NUCLEOTIDE SEQUENCE [LARGE SCALE GENOMIC DNA]</scope>
    <source>
        <strain evidence="10 11">EAF2021</strain>
    </source>
</reference>
<protein>
    <recommendedName>
        <fullName evidence="1">tyrosine--tRNA ligase</fullName>
        <ecNumber evidence="1">6.1.1.1</ecNumber>
    </recommendedName>
    <alternativeName>
        <fullName evidence="7">Tyrosyl-tRNA synthetase</fullName>
    </alternativeName>
</protein>
<evidence type="ECO:0000256" key="5">
    <source>
        <dbReference type="ARBA" id="ARBA00022917"/>
    </source>
</evidence>
<sequence length="153" mass="17857">MNPTFKDYIDDWWNKFTLEYNECKAKFEDYVNKRAEKILSISQTKGSEDQVKELNRTGKKIVSCNRFEPRGRIHIAQAKMTVLNAKLLLKNDCRVIINIGDIFAKLNRKLGGDMKKIRDVGVYIIEVFKALGIRNMKNKNVDPSDLQLYRLQN</sequence>
<keyword evidence="11" id="KW-1185">Reference proteome</keyword>
<name>A0ABR2L2X2_9EUKA</name>
<keyword evidence="6 9" id="KW-0030">Aminoacyl-tRNA synthetase</keyword>
<comment type="caution">
    <text evidence="10">The sequence shown here is derived from an EMBL/GenBank/DDBJ whole genome shotgun (WGS) entry which is preliminary data.</text>
</comment>
<evidence type="ECO:0000256" key="4">
    <source>
        <dbReference type="ARBA" id="ARBA00022840"/>
    </source>
</evidence>
<evidence type="ECO:0000256" key="3">
    <source>
        <dbReference type="ARBA" id="ARBA00022741"/>
    </source>
</evidence>
<accession>A0ABR2L2X2</accession>
<dbReference type="SUPFAM" id="SSF52374">
    <property type="entry name" value="Nucleotidylyl transferase"/>
    <property type="match status" value="1"/>
</dbReference>
<comment type="similarity">
    <text evidence="9">Belongs to the class-I aminoacyl-tRNA synthetase family.</text>
</comment>
<proteinExistence type="inferred from homology"/>
<evidence type="ECO:0000256" key="8">
    <source>
        <dbReference type="ARBA" id="ARBA00048248"/>
    </source>
</evidence>
<dbReference type="InterPro" id="IPR002305">
    <property type="entry name" value="aa-tRNA-synth_Ic"/>
</dbReference>
<gene>
    <name evidence="10" type="ORF">M9Y10_015493</name>
</gene>
<keyword evidence="2 9" id="KW-0436">Ligase</keyword>
<evidence type="ECO:0000256" key="6">
    <source>
        <dbReference type="ARBA" id="ARBA00023146"/>
    </source>
</evidence>
<evidence type="ECO:0000256" key="7">
    <source>
        <dbReference type="ARBA" id="ARBA00033323"/>
    </source>
</evidence>
<dbReference type="Proteomes" id="UP001470230">
    <property type="component" value="Unassembled WGS sequence"/>
</dbReference>
<dbReference type="EMBL" id="JAPFFF010000002">
    <property type="protein sequence ID" value="KAK8897537.1"/>
    <property type="molecule type" value="Genomic_DNA"/>
</dbReference>
<evidence type="ECO:0000313" key="10">
    <source>
        <dbReference type="EMBL" id="KAK8897537.1"/>
    </source>
</evidence>
<keyword evidence="4 9" id="KW-0067">ATP-binding</keyword>
<keyword evidence="3 9" id="KW-0547">Nucleotide-binding</keyword>
<evidence type="ECO:0000256" key="2">
    <source>
        <dbReference type="ARBA" id="ARBA00022598"/>
    </source>
</evidence>
<dbReference type="PANTHER" id="PTHR46264:SF4">
    <property type="entry name" value="TYROSINE--TRNA LIGASE, CYTOPLASMIC"/>
    <property type="match status" value="1"/>
</dbReference>
<dbReference type="Gene3D" id="3.40.50.620">
    <property type="entry name" value="HUPs"/>
    <property type="match status" value="1"/>
</dbReference>
<evidence type="ECO:0000256" key="1">
    <source>
        <dbReference type="ARBA" id="ARBA00013160"/>
    </source>
</evidence>
<dbReference type="Pfam" id="PF00579">
    <property type="entry name" value="tRNA-synt_1b"/>
    <property type="match status" value="1"/>
</dbReference>
<keyword evidence="5 9" id="KW-0648">Protein biosynthesis</keyword>
<comment type="catalytic activity">
    <reaction evidence="8">
        <text>tRNA(Tyr) + L-tyrosine + ATP = L-tyrosyl-tRNA(Tyr) + AMP + diphosphate + H(+)</text>
        <dbReference type="Rhea" id="RHEA:10220"/>
        <dbReference type="Rhea" id="RHEA-COMP:9706"/>
        <dbReference type="Rhea" id="RHEA-COMP:9707"/>
        <dbReference type="ChEBI" id="CHEBI:15378"/>
        <dbReference type="ChEBI" id="CHEBI:30616"/>
        <dbReference type="ChEBI" id="CHEBI:33019"/>
        <dbReference type="ChEBI" id="CHEBI:58315"/>
        <dbReference type="ChEBI" id="CHEBI:78442"/>
        <dbReference type="ChEBI" id="CHEBI:78536"/>
        <dbReference type="ChEBI" id="CHEBI:456215"/>
        <dbReference type="EC" id="6.1.1.1"/>
    </reaction>
</comment>
<dbReference type="EC" id="6.1.1.1" evidence="1"/>
<dbReference type="PANTHER" id="PTHR46264">
    <property type="entry name" value="TYROSINE-TRNA LIGASE"/>
    <property type="match status" value="1"/>
</dbReference>
<evidence type="ECO:0000313" key="11">
    <source>
        <dbReference type="Proteomes" id="UP001470230"/>
    </source>
</evidence>
<dbReference type="InterPro" id="IPR050489">
    <property type="entry name" value="Tyr-tRNA_synthase"/>
</dbReference>
<organism evidence="10 11">
    <name type="scientific">Tritrichomonas musculus</name>
    <dbReference type="NCBI Taxonomy" id="1915356"/>
    <lineage>
        <taxon>Eukaryota</taxon>
        <taxon>Metamonada</taxon>
        <taxon>Parabasalia</taxon>
        <taxon>Tritrichomonadida</taxon>
        <taxon>Tritrichomonadidae</taxon>
        <taxon>Tritrichomonas</taxon>
    </lineage>
</organism>